<protein>
    <submittedName>
        <fullName evidence="6">Transcriptional regulator, LysR family</fullName>
    </submittedName>
</protein>
<comment type="similarity">
    <text evidence="1">Belongs to the LysR transcriptional regulatory family.</text>
</comment>
<gene>
    <name evidence="6" type="ordered locus">Daro_3834</name>
</gene>
<dbReference type="Pfam" id="PF03466">
    <property type="entry name" value="LysR_substrate"/>
    <property type="match status" value="1"/>
</dbReference>
<dbReference type="Gene3D" id="1.10.10.10">
    <property type="entry name" value="Winged helix-like DNA-binding domain superfamily/Winged helix DNA-binding domain"/>
    <property type="match status" value="1"/>
</dbReference>
<dbReference type="GO" id="GO:0006351">
    <property type="term" value="P:DNA-templated transcription"/>
    <property type="evidence" value="ECO:0007669"/>
    <property type="project" value="TreeGrafter"/>
</dbReference>
<evidence type="ECO:0000256" key="1">
    <source>
        <dbReference type="ARBA" id="ARBA00009437"/>
    </source>
</evidence>
<dbReference type="SUPFAM" id="SSF46785">
    <property type="entry name" value="Winged helix' DNA-binding domain"/>
    <property type="match status" value="1"/>
</dbReference>
<evidence type="ECO:0000256" key="4">
    <source>
        <dbReference type="ARBA" id="ARBA00023163"/>
    </source>
</evidence>
<reference evidence="6" key="1">
    <citation type="submission" date="2005-08" db="EMBL/GenBank/DDBJ databases">
        <title>Complete sequence of Dechloromonas aromatica RCB.</title>
        <authorList>
            <person name="Salinero K.K."/>
            <person name="Copeland A."/>
            <person name="Lucas S."/>
            <person name="Lapidus A."/>
            <person name="Barry K."/>
            <person name="Detter J.C."/>
            <person name="Glavina T."/>
            <person name="Hammon N."/>
            <person name="Israni S."/>
            <person name="Pitluck S."/>
            <person name="Di Bartolo G."/>
            <person name="Trong S."/>
            <person name="Schmutz J."/>
            <person name="Larimer F."/>
            <person name="Land M."/>
            <person name="Ivanova N."/>
            <person name="Richardson P."/>
        </authorList>
    </citation>
    <scope>NUCLEOTIDE SEQUENCE</scope>
    <source>
        <strain evidence="6">RCB</strain>
    </source>
</reference>
<evidence type="ECO:0000256" key="2">
    <source>
        <dbReference type="ARBA" id="ARBA00023015"/>
    </source>
</evidence>
<feature type="domain" description="HTH lysR-type" evidence="5">
    <location>
        <begin position="12"/>
        <end position="69"/>
    </location>
</feature>
<dbReference type="HOGENOM" id="CLU_039613_2_1_4"/>
<dbReference type="EMBL" id="CP000089">
    <property type="protein sequence ID" value="AAZ48562.1"/>
    <property type="molecule type" value="Genomic_DNA"/>
</dbReference>
<proteinExistence type="inferred from homology"/>
<sequence length="295" mass="32424">MPFNNESTEAAMEWSDLRVFLAIARVGTLGGAARLSGQSQPTMGRRLRALEAALGCALFQRTNDGFVLTDEGQSLLPHAEHMEEAALALQRKLAGQPGTLHGQLRISASDWFGAHVLSPLIADFRREHSGISVELITDSRLYSLARREADVAFRIKPFEEPDVIQRKLMHMEYALYAAPYLPAPQAGDGKGCSLITMDSAYAEIPDARWLRKLLPNSSIGFASNSREAQATQCMSGGGIAVLPCLLGDRIPTIQKLDLGEKAPGRDVYLGYHKDLRHLGRLRVFLDFVSHRLSSN</sequence>
<evidence type="ECO:0000313" key="6">
    <source>
        <dbReference type="EMBL" id="AAZ48562.1"/>
    </source>
</evidence>
<dbReference type="AlphaFoldDB" id="Q479B9"/>
<dbReference type="Pfam" id="PF00126">
    <property type="entry name" value="HTH_1"/>
    <property type="match status" value="1"/>
</dbReference>
<dbReference type="PROSITE" id="PS50931">
    <property type="entry name" value="HTH_LYSR"/>
    <property type="match status" value="1"/>
</dbReference>
<dbReference type="InterPro" id="IPR005119">
    <property type="entry name" value="LysR_subst-bd"/>
</dbReference>
<dbReference type="PANTHER" id="PTHR30537:SF3">
    <property type="entry name" value="TRANSCRIPTIONAL REGULATORY PROTEIN"/>
    <property type="match status" value="1"/>
</dbReference>
<dbReference type="InterPro" id="IPR058163">
    <property type="entry name" value="LysR-type_TF_proteobact-type"/>
</dbReference>
<accession>Q479B9</accession>
<evidence type="ECO:0000259" key="5">
    <source>
        <dbReference type="PROSITE" id="PS50931"/>
    </source>
</evidence>
<dbReference type="InterPro" id="IPR000847">
    <property type="entry name" value="LysR_HTH_N"/>
</dbReference>
<keyword evidence="2" id="KW-0805">Transcription regulation</keyword>
<dbReference type="PANTHER" id="PTHR30537">
    <property type="entry name" value="HTH-TYPE TRANSCRIPTIONAL REGULATOR"/>
    <property type="match status" value="1"/>
</dbReference>
<dbReference type="GO" id="GO:0003700">
    <property type="term" value="F:DNA-binding transcription factor activity"/>
    <property type="evidence" value="ECO:0007669"/>
    <property type="project" value="InterPro"/>
</dbReference>
<keyword evidence="3" id="KW-0238">DNA-binding</keyword>
<dbReference type="STRING" id="159087.Daro_3834"/>
<dbReference type="GO" id="GO:0043565">
    <property type="term" value="F:sequence-specific DNA binding"/>
    <property type="evidence" value="ECO:0007669"/>
    <property type="project" value="TreeGrafter"/>
</dbReference>
<dbReference type="eggNOG" id="COG0583">
    <property type="taxonomic scope" value="Bacteria"/>
</dbReference>
<dbReference type="InterPro" id="IPR036390">
    <property type="entry name" value="WH_DNA-bd_sf"/>
</dbReference>
<evidence type="ECO:0000256" key="3">
    <source>
        <dbReference type="ARBA" id="ARBA00023125"/>
    </source>
</evidence>
<keyword evidence="4" id="KW-0804">Transcription</keyword>
<dbReference type="InterPro" id="IPR036388">
    <property type="entry name" value="WH-like_DNA-bd_sf"/>
</dbReference>
<dbReference type="SUPFAM" id="SSF53850">
    <property type="entry name" value="Periplasmic binding protein-like II"/>
    <property type="match status" value="1"/>
</dbReference>
<dbReference type="KEGG" id="dar:Daro_3834"/>
<organism evidence="6">
    <name type="scientific">Dechloromonas aromatica (strain RCB)</name>
    <dbReference type="NCBI Taxonomy" id="159087"/>
    <lineage>
        <taxon>Bacteria</taxon>
        <taxon>Pseudomonadati</taxon>
        <taxon>Pseudomonadota</taxon>
        <taxon>Betaproteobacteria</taxon>
        <taxon>Rhodocyclales</taxon>
        <taxon>Azonexaceae</taxon>
        <taxon>Dechloromonas</taxon>
    </lineage>
</organism>
<dbReference type="Gene3D" id="3.40.190.290">
    <property type="match status" value="1"/>
</dbReference>
<name>Q479B9_DECAR</name>